<dbReference type="GO" id="GO:0016020">
    <property type="term" value="C:membrane"/>
    <property type="evidence" value="ECO:0007669"/>
    <property type="project" value="UniProtKB-SubCell"/>
</dbReference>
<dbReference type="PROSITE" id="PS50850">
    <property type="entry name" value="MFS"/>
    <property type="match status" value="1"/>
</dbReference>
<feature type="domain" description="Major facilitator superfamily (MFS) profile" evidence="7">
    <location>
        <begin position="10"/>
        <end position="474"/>
    </location>
</feature>
<dbReference type="OMA" id="DELWPYN"/>
<keyword evidence="6" id="KW-0732">Signal</keyword>
<evidence type="ECO:0000259" key="7">
    <source>
        <dbReference type="PROSITE" id="PS50850"/>
    </source>
</evidence>
<dbReference type="PANTHER" id="PTHR23503">
    <property type="entry name" value="SOLUTE CARRIER FAMILY 2"/>
    <property type="match status" value="1"/>
</dbReference>
<dbReference type="EMBL" id="UZAF01019303">
    <property type="protein sequence ID" value="VDO59029.1"/>
    <property type="molecule type" value="Genomic_DNA"/>
</dbReference>
<feature type="transmembrane region" description="Helical" evidence="5">
    <location>
        <begin position="329"/>
        <end position="349"/>
    </location>
</feature>
<dbReference type="Proteomes" id="UP000268014">
    <property type="component" value="Unassembled WGS sequence"/>
</dbReference>
<gene>
    <name evidence="8" type="ORF">HPLM_LOCUS16166</name>
</gene>
<evidence type="ECO:0000313" key="8">
    <source>
        <dbReference type="EMBL" id="VDO59029.1"/>
    </source>
</evidence>
<proteinExistence type="predicted"/>
<feature type="transmembrane region" description="Helical" evidence="5">
    <location>
        <begin position="417"/>
        <end position="441"/>
    </location>
</feature>
<feature type="signal peptide" evidence="6">
    <location>
        <begin position="1"/>
        <end position="18"/>
    </location>
</feature>
<feature type="transmembrane region" description="Helical" evidence="5">
    <location>
        <begin position="58"/>
        <end position="80"/>
    </location>
</feature>
<dbReference type="STRING" id="6290.A0A0N4WWN4"/>
<keyword evidence="2 5" id="KW-0812">Transmembrane</keyword>
<keyword evidence="4 5" id="KW-0472">Membrane</keyword>
<protein>
    <submittedName>
        <fullName evidence="10">MFS domain-containing protein</fullName>
    </submittedName>
</protein>
<dbReference type="InterPro" id="IPR005828">
    <property type="entry name" value="MFS_sugar_transport-like"/>
</dbReference>
<dbReference type="WBParaSite" id="HPLM_0001617401-mRNA-1">
    <property type="protein sequence ID" value="HPLM_0001617401-mRNA-1"/>
    <property type="gene ID" value="HPLM_0001617401"/>
</dbReference>
<feature type="transmembrane region" description="Helical" evidence="5">
    <location>
        <begin position="289"/>
        <end position="317"/>
    </location>
</feature>
<evidence type="ECO:0000256" key="6">
    <source>
        <dbReference type="SAM" id="SignalP"/>
    </source>
</evidence>
<name>A0A0N4WWN4_HAEPC</name>
<dbReference type="GO" id="GO:0015149">
    <property type="term" value="F:hexose transmembrane transporter activity"/>
    <property type="evidence" value="ECO:0007669"/>
    <property type="project" value="TreeGrafter"/>
</dbReference>
<organism evidence="10">
    <name type="scientific">Haemonchus placei</name>
    <name type="common">Barber's pole worm</name>
    <dbReference type="NCBI Taxonomy" id="6290"/>
    <lineage>
        <taxon>Eukaryota</taxon>
        <taxon>Metazoa</taxon>
        <taxon>Ecdysozoa</taxon>
        <taxon>Nematoda</taxon>
        <taxon>Chromadorea</taxon>
        <taxon>Rhabditida</taxon>
        <taxon>Rhabditina</taxon>
        <taxon>Rhabditomorpha</taxon>
        <taxon>Strongyloidea</taxon>
        <taxon>Trichostrongylidae</taxon>
        <taxon>Haemonchus</taxon>
    </lineage>
</organism>
<feature type="transmembrane region" description="Helical" evidence="5">
    <location>
        <begin position="382"/>
        <end position="405"/>
    </location>
</feature>
<dbReference type="SUPFAM" id="SSF103473">
    <property type="entry name" value="MFS general substrate transporter"/>
    <property type="match status" value="1"/>
</dbReference>
<evidence type="ECO:0000256" key="4">
    <source>
        <dbReference type="ARBA" id="ARBA00023136"/>
    </source>
</evidence>
<comment type="subcellular location">
    <subcellularLocation>
        <location evidence="1">Membrane</location>
        <topology evidence="1">Multi-pass membrane protein</topology>
    </subcellularLocation>
</comment>
<dbReference type="Pfam" id="PF00083">
    <property type="entry name" value="Sugar_tr"/>
    <property type="match status" value="1"/>
</dbReference>
<reference evidence="8 9" key="2">
    <citation type="submission" date="2018-11" db="EMBL/GenBank/DDBJ databases">
        <authorList>
            <consortium name="Pathogen Informatics"/>
        </authorList>
    </citation>
    <scope>NUCLEOTIDE SEQUENCE [LARGE SCALE GENOMIC DNA]</scope>
    <source>
        <strain evidence="8 9">MHpl1</strain>
    </source>
</reference>
<accession>A0A0N4WWN4</accession>
<evidence type="ECO:0000256" key="3">
    <source>
        <dbReference type="ARBA" id="ARBA00022989"/>
    </source>
</evidence>
<dbReference type="InterPro" id="IPR036259">
    <property type="entry name" value="MFS_trans_sf"/>
</dbReference>
<dbReference type="InterPro" id="IPR020846">
    <property type="entry name" value="MFS_dom"/>
</dbReference>
<evidence type="ECO:0000256" key="1">
    <source>
        <dbReference type="ARBA" id="ARBA00004141"/>
    </source>
</evidence>
<feature type="transmembrane region" description="Helical" evidence="5">
    <location>
        <begin position="356"/>
        <end position="376"/>
    </location>
</feature>
<evidence type="ECO:0000256" key="2">
    <source>
        <dbReference type="ARBA" id="ARBA00022692"/>
    </source>
</evidence>
<evidence type="ECO:0000313" key="9">
    <source>
        <dbReference type="Proteomes" id="UP000268014"/>
    </source>
</evidence>
<dbReference type="InterPro" id="IPR045263">
    <property type="entry name" value="GLUT"/>
</dbReference>
<dbReference type="Gene3D" id="1.20.1250.20">
    <property type="entry name" value="MFS general substrate transporter like domains"/>
    <property type="match status" value="1"/>
</dbReference>
<evidence type="ECO:0000256" key="5">
    <source>
        <dbReference type="SAM" id="Phobius"/>
    </source>
</evidence>
<feature type="transmembrane region" description="Helical" evidence="5">
    <location>
        <begin position="447"/>
        <end position="469"/>
    </location>
</feature>
<dbReference type="AlphaFoldDB" id="A0A0N4WWN4"/>
<reference evidence="10" key="1">
    <citation type="submission" date="2016-04" db="UniProtKB">
        <authorList>
            <consortium name="WormBaseParasite"/>
        </authorList>
    </citation>
    <scope>IDENTIFICATION</scope>
</reference>
<evidence type="ECO:0000313" key="10">
    <source>
        <dbReference type="WBParaSite" id="HPLM_0001617401-mRNA-1"/>
    </source>
</evidence>
<keyword evidence="3 5" id="KW-1133">Transmembrane helix</keyword>
<feature type="chain" id="PRO_5043124133" evidence="6">
    <location>
        <begin position="19"/>
        <end position="497"/>
    </location>
</feature>
<dbReference type="OrthoDB" id="8120565at2759"/>
<feature type="transmembrane region" description="Helical" evidence="5">
    <location>
        <begin position="92"/>
        <end position="111"/>
    </location>
</feature>
<dbReference type="PANTHER" id="PTHR23503:SF39">
    <property type="entry name" value="MAJOR FACILITATOR SUPERFAMILY (MFS) PROFILE DOMAIN-CONTAINING PROTEIN"/>
    <property type="match status" value="1"/>
</dbReference>
<keyword evidence="9" id="KW-1185">Reference proteome</keyword>
<sequence>MPSISIHVLSLALCLSSGFQQGYIASVLNQPYLQIENFINQSWTERNDSEIKHEMLNVLLSLLNVCFPIATIFGQFLAAFLCKKIGRKGTALLSSALYIPGVLLCFASKYLHPYFELLYLGRILWSLANGVNSVNATVWIVECAPPKIRGRMAAMQEFFMAIGSLITQAFGVPFSNDDLWQFIFLPNAAFVLLSMALFLVVPESPQFILEKSENREKARKALAAYHGVGVEDASLESELKICEASINKTKDAAKAKDAKCPIQTEHDSVTVIFMPWKARDATSQVIRQAAWLGVMVKIAYVFTGARCLRAFSTFVLYNLGRWTYDGALYGSFVISLLRIPFTLIPVFLVDRLGRRPLIISSTAVSLLSLSLMILGIDLGETWKIATLVGLSALLLTTACGIGSVSRFYAAELVPRNLLISSVSILTMFEALTKIAVEFVWYPVANVIGAQSLLMFLIPTAIFLFIMWAFCPETSKRTVNEVLNDIAVRKNLKVVFPL</sequence>
<feature type="transmembrane region" description="Helical" evidence="5">
    <location>
        <begin position="180"/>
        <end position="201"/>
    </location>
</feature>